<name>A0A4R7KQX2_9CLOT</name>
<organism evidence="2 3">
    <name type="scientific">Fonticella tunisiensis</name>
    <dbReference type="NCBI Taxonomy" id="1096341"/>
    <lineage>
        <taxon>Bacteria</taxon>
        <taxon>Bacillati</taxon>
        <taxon>Bacillota</taxon>
        <taxon>Clostridia</taxon>
        <taxon>Eubacteriales</taxon>
        <taxon>Clostridiaceae</taxon>
        <taxon>Fonticella</taxon>
    </lineage>
</organism>
<comment type="caution">
    <text evidence="2">The sequence shown here is derived from an EMBL/GenBank/DDBJ whole genome shotgun (WGS) entry which is preliminary data.</text>
</comment>
<keyword evidence="1" id="KW-1133">Transmembrane helix</keyword>
<dbReference type="RefSeq" id="WP_166636354.1">
    <property type="nucleotide sequence ID" value="NZ_SOAZ01000006.1"/>
</dbReference>
<feature type="transmembrane region" description="Helical" evidence="1">
    <location>
        <begin position="12"/>
        <end position="28"/>
    </location>
</feature>
<evidence type="ECO:0000313" key="2">
    <source>
        <dbReference type="EMBL" id="TDT61631.1"/>
    </source>
</evidence>
<reference evidence="2 3" key="1">
    <citation type="submission" date="2019-03" db="EMBL/GenBank/DDBJ databases">
        <title>Genomic Encyclopedia of Type Strains, Phase IV (KMG-IV): sequencing the most valuable type-strain genomes for metagenomic binning, comparative biology and taxonomic classification.</title>
        <authorList>
            <person name="Goeker M."/>
        </authorList>
    </citation>
    <scope>NUCLEOTIDE SEQUENCE [LARGE SCALE GENOMIC DNA]</scope>
    <source>
        <strain evidence="2 3">DSM 24455</strain>
    </source>
</reference>
<proteinExistence type="predicted"/>
<feature type="transmembrane region" description="Helical" evidence="1">
    <location>
        <begin position="34"/>
        <end position="50"/>
    </location>
</feature>
<gene>
    <name evidence="2" type="ORF">EDD71_106115</name>
</gene>
<sequence length="51" mass="6212">MPKKRRSSRNIYSFIMILLGIILIIFWMPLWIWLVILGIVLIIFGINLYYR</sequence>
<keyword evidence="3" id="KW-1185">Reference proteome</keyword>
<dbReference type="EMBL" id="SOAZ01000006">
    <property type="protein sequence ID" value="TDT61631.1"/>
    <property type="molecule type" value="Genomic_DNA"/>
</dbReference>
<keyword evidence="1" id="KW-0472">Membrane</keyword>
<accession>A0A4R7KQX2</accession>
<dbReference type="AlphaFoldDB" id="A0A4R7KQX2"/>
<keyword evidence="1" id="KW-0812">Transmembrane</keyword>
<evidence type="ECO:0000256" key="1">
    <source>
        <dbReference type="SAM" id="Phobius"/>
    </source>
</evidence>
<evidence type="ECO:0000313" key="3">
    <source>
        <dbReference type="Proteomes" id="UP000295325"/>
    </source>
</evidence>
<protein>
    <submittedName>
        <fullName evidence="2">Uncharacterized protein</fullName>
    </submittedName>
</protein>
<dbReference type="Proteomes" id="UP000295325">
    <property type="component" value="Unassembled WGS sequence"/>
</dbReference>